<evidence type="ECO:0000313" key="2">
    <source>
        <dbReference type="EMBL" id="KGM51795.1"/>
    </source>
</evidence>
<organism evidence="2 3">
    <name type="scientific">Lysobacter concretionis Ko07 = DSM 16239</name>
    <dbReference type="NCBI Taxonomy" id="1122185"/>
    <lineage>
        <taxon>Bacteria</taxon>
        <taxon>Pseudomonadati</taxon>
        <taxon>Pseudomonadota</taxon>
        <taxon>Gammaproteobacteria</taxon>
        <taxon>Lysobacterales</taxon>
        <taxon>Lysobacteraceae</taxon>
        <taxon>Novilysobacter</taxon>
    </lineage>
</organism>
<dbReference type="InterPro" id="IPR025411">
    <property type="entry name" value="DUF4136"/>
</dbReference>
<name>A0A0A0ENH9_9GAMM</name>
<dbReference type="AlphaFoldDB" id="A0A0A0ENH9"/>
<dbReference type="Gene3D" id="3.30.160.670">
    <property type="match status" value="1"/>
</dbReference>
<dbReference type="EMBL" id="AVPS01000005">
    <property type="protein sequence ID" value="KGM51795.1"/>
    <property type="molecule type" value="Genomic_DNA"/>
</dbReference>
<proteinExistence type="predicted"/>
<dbReference type="Proteomes" id="UP000030017">
    <property type="component" value="Unassembled WGS sequence"/>
</dbReference>
<evidence type="ECO:0000259" key="1">
    <source>
        <dbReference type="Pfam" id="PF13590"/>
    </source>
</evidence>
<gene>
    <name evidence="2" type="ORF">N792_09110</name>
</gene>
<comment type="caution">
    <text evidence="2">The sequence shown here is derived from an EMBL/GenBank/DDBJ whole genome shotgun (WGS) entry which is preliminary data.</text>
</comment>
<dbReference type="eggNOG" id="ENOG5032YB2">
    <property type="taxonomic scope" value="Bacteria"/>
</dbReference>
<reference evidence="2 3" key="1">
    <citation type="submission" date="2013-08" db="EMBL/GenBank/DDBJ databases">
        <title>Genome sequencing of Lysobacter.</title>
        <authorList>
            <person name="Zhang S."/>
            <person name="Wang G."/>
        </authorList>
    </citation>
    <scope>NUCLEOTIDE SEQUENCE [LARGE SCALE GENOMIC DNA]</scope>
    <source>
        <strain evidence="2 3">Ko07</strain>
    </source>
</reference>
<keyword evidence="3" id="KW-1185">Reference proteome</keyword>
<evidence type="ECO:0000313" key="3">
    <source>
        <dbReference type="Proteomes" id="UP000030017"/>
    </source>
</evidence>
<accession>A0A0A0ENH9</accession>
<dbReference type="Pfam" id="PF13590">
    <property type="entry name" value="DUF4136"/>
    <property type="match status" value="1"/>
</dbReference>
<sequence length="192" mass="21650">MLAVVTLVLLTACATGPRVHTDTDPQADFSHYRTYGFYQPLAMEQSGYSSYLSDQLKTSIRREMDARGYRFDAASPDLKVNFQGVIRERTDVYQVPRSDVRFFYSYRARSYVGFPVWYDETRISQYTEGTLTVDLVDAAKNRLVWTGDAIGRVTQKTAQQRAVAADQAISAIFAKYPYRAGSGAPSMPATHR</sequence>
<protein>
    <recommendedName>
        <fullName evidence="1">DUF4136 domain-containing protein</fullName>
    </recommendedName>
</protein>
<feature type="domain" description="DUF4136" evidence="1">
    <location>
        <begin position="19"/>
        <end position="178"/>
    </location>
</feature>